<sequence length="705" mass="81069">MCSKVTLLGFCLWSTVVFSQKINREEVFKRHEVHINEVDTLNSLSLGNGKFAMTMDVTGLQTFPEFYKKGMPLGTQSEWGWHSFPTSKKYTIEQTLAPIKSHGREVLYAKQWPAGSAEAEATNYIRQNPHRIHLANIGWQIIKKDGTAAMPPDIKAINQRLDMWSGELISEFEVEGEKVRVITLVDQNNDLVAVKVNSPLLKAGRLKLQVKFPYPTNKFEDEAAFYDTNEPKRLSFSMQNTSNLTLSRKLDDLSYSIQIYSENVAIDPVLGKYGYVIAPKTKSEEWAFSCDFRKGTKGTTNQSFETIRNNTKTYYKNFWNTGAMLDFGKTKDPRAHEIERRMVLSLYLTKINCGGDSPPQETGLTYNSWYGKPHMEMIWWHGVHFALWGRPQILEKQISWYGRAEEGAKKIAQRQGFVGLRWQKMTDNEGQETPSSVGSYLIWQQPHLIYFVDLLYNENSDKKVLEKYQSLVEKTADFMTDFAYFDPKLERYILGPGVIAAQERFDPKVTFNPTYELTYWRWALEKAQDFRQKLGEKRNQKWDEVLDNLSVLPVKEDIYLGAESATDSYTNPYLMTDHPSVLGAYGMLPATKDLDPKIMQNTFDLIWKSWHWNDTWGWDFPLAALTAARLKNPEKAIEALLMPIRTNTYLKNGHNYQDERLRLYLPGNGGFLTALALLSAGSKDQPTPMFPKGWTVKMEGMKVMP</sequence>
<accession>A0ABV7YUM0</accession>
<evidence type="ECO:0008006" key="3">
    <source>
        <dbReference type="Google" id="ProtNLM"/>
    </source>
</evidence>
<reference evidence="2" key="1">
    <citation type="journal article" date="2019" name="Int. J. Syst. Evol. Microbiol.">
        <title>The Global Catalogue of Microorganisms (GCM) 10K type strain sequencing project: providing services to taxonomists for standard genome sequencing and annotation.</title>
        <authorList>
            <consortium name="The Broad Institute Genomics Platform"/>
            <consortium name="The Broad Institute Genome Sequencing Center for Infectious Disease"/>
            <person name="Wu L."/>
            <person name="Ma J."/>
        </authorList>
    </citation>
    <scope>NUCLEOTIDE SEQUENCE [LARGE SCALE GENOMIC DNA]</scope>
    <source>
        <strain evidence="2">CECT 7956</strain>
    </source>
</reference>
<dbReference type="InterPro" id="IPR008928">
    <property type="entry name" value="6-hairpin_glycosidase_sf"/>
</dbReference>
<gene>
    <name evidence="1" type="ORF">ACFOOI_09490</name>
</gene>
<evidence type="ECO:0000313" key="2">
    <source>
        <dbReference type="Proteomes" id="UP001595616"/>
    </source>
</evidence>
<dbReference type="Gene3D" id="1.50.10.10">
    <property type="match status" value="1"/>
</dbReference>
<comment type="caution">
    <text evidence="1">The sequence shown here is derived from an EMBL/GenBank/DDBJ whole genome shotgun (WGS) entry which is preliminary data.</text>
</comment>
<organism evidence="1 2">
    <name type="scientific">Lacihabitans lacunae</name>
    <dbReference type="NCBI Taxonomy" id="1028214"/>
    <lineage>
        <taxon>Bacteria</taxon>
        <taxon>Pseudomonadati</taxon>
        <taxon>Bacteroidota</taxon>
        <taxon>Cytophagia</taxon>
        <taxon>Cytophagales</taxon>
        <taxon>Leadbetterellaceae</taxon>
        <taxon>Lacihabitans</taxon>
    </lineage>
</organism>
<name>A0ABV7YUM0_9BACT</name>
<dbReference type="InterPro" id="IPR012341">
    <property type="entry name" value="6hp_glycosidase-like_sf"/>
</dbReference>
<dbReference type="EMBL" id="JBHRYQ010000001">
    <property type="protein sequence ID" value="MFC3810884.1"/>
    <property type="molecule type" value="Genomic_DNA"/>
</dbReference>
<evidence type="ECO:0000313" key="1">
    <source>
        <dbReference type="EMBL" id="MFC3810884.1"/>
    </source>
</evidence>
<protein>
    <recommendedName>
        <fullName evidence="3">Glycoside hydrolase family 65</fullName>
    </recommendedName>
</protein>
<dbReference type="Proteomes" id="UP001595616">
    <property type="component" value="Unassembled WGS sequence"/>
</dbReference>
<dbReference type="SUPFAM" id="SSF48208">
    <property type="entry name" value="Six-hairpin glycosidases"/>
    <property type="match status" value="1"/>
</dbReference>
<proteinExistence type="predicted"/>
<dbReference type="RefSeq" id="WP_379837383.1">
    <property type="nucleotide sequence ID" value="NZ_JBHRYQ010000001.1"/>
</dbReference>
<keyword evidence="2" id="KW-1185">Reference proteome</keyword>